<dbReference type="RefSeq" id="WP_221259800.1">
    <property type="nucleotide sequence ID" value="NZ_AP024749.1"/>
</dbReference>
<protein>
    <recommendedName>
        <fullName evidence="4">Tetratricopeptide repeat-containing protein</fullName>
    </recommendedName>
</protein>
<dbReference type="SUPFAM" id="SSF48452">
    <property type="entry name" value="TPR-like"/>
    <property type="match status" value="1"/>
</dbReference>
<dbReference type="Proteomes" id="UP000825258">
    <property type="component" value="Chromosome"/>
</dbReference>
<feature type="chain" id="PRO_5046887857" description="Tetratricopeptide repeat-containing protein" evidence="1">
    <location>
        <begin position="20"/>
        <end position="129"/>
    </location>
</feature>
<gene>
    <name evidence="2" type="ORF">KK2020170_10660</name>
</gene>
<dbReference type="InterPro" id="IPR011990">
    <property type="entry name" value="TPR-like_helical_dom_sf"/>
</dbReference>
<name>A0ABM7S3V6_9FLAO</name>
<organism evidence="2 3">
    <name type="scientific">Flavobacterium okayamense</name>
    <dbReference type="NCBI Taxonomy" id="2830782"/>
    <lineage>
        <taxon>Bacteria</taxon>
        <taxon>Pseudomonadati</taxon>
        <taxon>Bacteroidota</taxon>
        <taxon>Flavobacteriia</taxon>
        <taxon>Flavobacteriales</taxon>
        <taxon>Flavobacteriaceae</taxon>
        <taxon>Flavobacterium</taxon>
    </lineage>
</organism>
<sequence length="129" mass="14778">MKKIILTLVFVMVAQLNFASVNDSILSQARKYFEEGNYTEAIKTYRQFIKTSTDSDLKSVYIELANSYYKSNDKKNAVGAIKEAITKYGFNEADFIYNQTILPKLSDYALSVLYDDLDGLHRKYLATLD</sequence>
<reference evidence="2 3" key="1">
    <citation type="submission" date="2021-06" db="EMBL/GenBank/DDBJ databases">
        <title>Whole genome sequences of Flavobacterium sp. KK2020170 and assembly.</title>
        <authorList>
            <person name="Kitahara K."/>
            <person name="Miyoshi S."/>
            <person name="Uesaka K."/>
        </authorList>
    </citation>
    <scope>NUCLEOTIDE SEQUENCE [LARGE SCALE GENOMIC DNA]</scope>
    <source>
        <strain evidence="2 3">KK2020170</strain>
    </source>
</reference>
<proteinExistence type="predicted"/>
<evidence type="ECO:0000313" key="3">
    <source>
        <dbReference type="Proteomes" id="UP000825258"/>
    </source>
</evidence>
<evidence type="ECO:0000256" key="1">
    <source>
        <dbReference type="SAM" id="SignalP"/>
    </source>
</evidence>
<dbReference type="InterPro" id="IPR019734">
    <property type="entry name" value="TPR_rpt"/>
</dbReference>
<evidence type="ECO:0008006" key="4">
    <source>
        <dbReference type="Google" id="ProtNLM"/>
    </source>
</evidence>
<keyword evidence="1" id="KW-0732">Signal</keyword>
<dbReference type="Gene3D" id="1.25.40.10">
    <property type="entry name" value="Tetratricopeptide repeat domain"/>
    <property type="match status" value="1"/>
</dbReference>
<keyword evidence="3" id="KW-1185">Reference proteome</keyword>
<accession>A0ABM7S3V6</accession>
<evidence type="ECO:0000313" key="2">
    <source>
        <dbReference type="EMBL" id="BCY28198.1"/>
    </source>
</evidence>
<dbReference type="Pfam" id="PF13174">
    <property type="entry name" value="TPR_6"/>
    <property type="match status" value="1"/>
</dbReference>
<feature type="signal peptide" evidence="1">
    <location>
        <begin position="1"/>
        <end position="19"/>
    </location>
</feature>
<dbReference type="EMBL" id="AP024749">
    <property type="protein sequence ID" value="BCY28198.1"/>
    <property type="molecule type" value="Genomic_DNA"/>
</dbReference>